<reference evidence="2" key="1">
    <citation type="submission" date="2024-03" db="EMBL/GenBank/DDBJ databases">
        <title>WGS assembly of Saponaria officinalis var. Norfolk2.</title>
        <authorList>
            <person name="Jenkins J."/>
            <person name="Shu S."/>
            <person name="Grimwood J."/>
            <person name="Barry K."/>
            <person name="Goodstein D."/>
            <person name="Schmutz J."/>
            <person name="Leebens-Mack J."/>
            <person name="Osbourn A."/>
        </authorList>
    </citation>
    <scope>NUCLEOTIDE SEQUENCE [LARGE SCALE GENOMIC DNA]</scope>
    <source>
        <strain evidence="2">JIC</strain>
    </source>
</reference>
<accession>A0AAW1HLQ4</accession>
<gene>
    <name evidence="2" type="ORF">RND81_11G095500</name>
</gene>
<evidence type="ECO:0008006" key="4">
    <source>
        <dbReference type="Google" id="ProtNLM"/>
    </source>
</evidence>
<proteinExistence type="predicted"/>
<evidence type="ECO:0000256" key="1">
    <source>
        <dbReference type="SAM" id="MobiDB-lite"/>
    </source>
</evidence>
<comment type="caution">
    <text evidence="2">The sequence shown here is derived from an EMBL/GenBank/DDBJ whole genome shotgun (WGS) entry which is preliminary data.</text>
</comment>
<organism evidence="2 3">
    <name type="scientific">Saponaria officinalis</name>
    <name type="common">Common soapwort</name>
    <name type="synonym">Lychnis saponaria</name>
    <dbReference type="NCBI Taxonomy" id="3572"/>
    <lineage>
        <taxon>Eukaryota</taxon>
        <taxon>Viridiplantae</taxon>
        <taxon>Streptophyta</taxon>
        <taxon>Embryophyta</taxon>
        <taxon>Tracheophyta</taxon>
        <taxon>Spermatophyta</taxon>
        <taxon>Magnoliopsida</taxon>
        <taxon>eudicotyledons</taxon>
        <taxon>Gunneridae</taxon>
        <taxon>Pentapetalae</taxon>
        <taxon>Caryophyllales</taxon>
        <taxon>Caryophyllaceae</taxon>
        <taxon>Caryophylleae</taxon>
        <taxon>Saponaria</taxon>
    </lineage>
</organism>
<feature type="region of interest" description="Disordered" evidence="1">
    <location>
        <begin position="72"/>
        <end position="100"/>
    </location>
</feature>
<dbReference type="Proteomes" id="UP001443914">
    <property type="component" value="Unassembled WGS sequence"/>
</dbReference>
<dbReference type="AlphaFoldDB" id="A0AAW1HLQ4"/>
<sequence length="100" mass="11456">MTMQGYTDKFNELSRFAGYLILTEADKIQRYERRMTPKIRAYLAGIPSTTFQQAYDRALAVYEAVEAENATRNRFGKRPFTPSSSFSNAPKKPNLVTRPP</sequence>
<keyword evidence="3" id="KW-1185">Reference proteome</keyword>
<evidence type="ECO:0000313" key="2">
    <source>
        <dbReference type="EMBL" id="KAK9676724.1"/>
    </source>
</evidence>
<evidence type="ECO:0000313" key="3">
    <source>
        <dbReference type="Proteomes" id="UP001443914"/>
    </source>
</evidence>
<name>A0AAW1HLQ4_SAPOF</name>
<protein>
    <recommendedName>
        <fullName evidence="4">Retrotransposon gag domain-containing protein</fullName>
    </recommendedName>
</protein>
<dbReference type="EMBL" id="JBDFQZ010000011">
    <property type="protein sequence ID" value="KAK9676724.1"/>
    <property type="molecule type" value="Genomic_DNA"/>
</dbReference>